<evidence type="ECO:0000256" key="7">
    <source>
        <dbReference type="ARBA" id="ARBA00023177"/>
    </source>
</evidence>
<dbReference type="NCBIfam" id="TIGR00836">
    <property type="entry name" value="amt"/>
    <property type="match status" value="1"/>
</dbReference>
<feature type="transmembrane region" description="Helical" evidence="8">
    <location>
        <begin position="89"/>
        <end position="116"/>
    </location>
</feature>
<keyword evidence="4 8" id="KW-0812">Transmembrane</keyword>
<dbReference type="AlphaFoldDB" id="A0A485KS72"/>
<dbReference type="OrthoDB" id="534912at2759"/>
<dbReference type="InterPro" id="IPR024041">
    <property type="entry name" value="NH4_transpt_AmtB-like_dom"/>
</dbReference>
<evidence type="ECO:0000256" key="5">
    <source>
        <dbReference type="ARBA" id="ARBA00022989"/>
    </source>
</evidence>
<feature type="transmembrane region" description="Helical" evidence="8">
    <location>
        <begin position="283"/>
        <end position="303"/>
    </location>
</feature>
<evidence type="ECO:0000256" key="3">
    <source>
        <dbReference type="ARBA" id="ARBA00022448"/>
    </source>
</evidence>
<dbReference type="InterPro" id="IPR001905">
    <property type="entry name" value="Ammonium_transpt"/>
</dbReference>
<dbReference type="EMBL" id="VJMH01005239">
    <property type="protein sequence ID" value="KAF0698451.1"/>
    <property type="molecule type" value="Genomic_DNA"/>
</dbReference>
<feature type="transmembrane region" description="Helical" evidence="8">
    <location>
        <begin position="136"/>
        <end position="155"/>
    </location>
</feature>
<feature type="transmembrane region" description="Helical" evidence="8">
    <location>
        <begin position="315"/>
        <end position="348"/>
    </location>
</feature>
<feature type="region of interest" description="Disordered" evidence="9">
    <location>
        <begin position="454"/>
        <end position="489"/>
    </location>
</feature>
<dbReference type="Proteomes" id="UP000332933">
    <property type="component" value="Unassembled WGS sequence"/>
</dbReference>
<feature type="transmembrane region" description="Helical" evidence="8">
    <location>
        <begin position="162"/>
        <end position="183"/>
    </location>
</feature>
<keyword evidence="3 8" id="KW-0813">Transport</keyword>
<feature type="transmembrane region" description="Helical" evidence="8">
    <location>
        <begin position="246"/>
        <end position="263"/>
    </location>
</feature>
<comment type="subcellular location">
    <subcellularLocation>
        <location evidence="8">Cell membrane</location>
        <topology evidence="8">Multi-pass membrane protein</topology>
    </subcellularLocation>
    <subcellularLocation>
        <location evidence="1">Membrane</location>
        <topology evidence="1">Multi-pass membrane protein</topology>
    </subcellularLocation>
</comment>
<evidence type="ECO:0000313" key="12">
    <source>
        <dbReference type="EMBL" id="VFT87804.1"/>
    </source>
</evidence>
<evidence type="ECO:0000259" key="10">
    <source>
        <dbReference type="Pfam" id="PF00909"/>
    </source>
</evidence>
<dbReference type="InterPro" id="IPR029020">
    <property type="entry name" value="Ammonium/urea_transptr"/>
</dbReference>
<keyword evidence="5 8" id="KW-1133">Transmembrane helix</keyword>
<gene>
    <name evidence="12" type="primary">Aste57867_10936</name>
    <name evidence="11" type="ORF">As57867_010896</name>
    <name evidence="12" type="ORF">ASTE57867_10936</name>
</gene>
<dbReference type="GO" id="GO:0097272">
    <property type="term" value="P:ammonium homeostasis"/>
    <property type="evidence" value="ECO:0007669"/>
    <property type="project" value="TreeGrafter"/>
</dbReference>
<evidence type="ECO:0000256" key="6">
    <source>
        <dbReference type="ARBA" id="ARBA00023136"/>
    </source>
</evidence>
<dbReference type="SUPFAM" id="SSF111352">
    <property type="entry name" value="Ammonium transporter"/>
    <property type="match status" value="1"/>
</dbReference>
<dbReference type="EMBL" id="CAADRA010005260">
    <property type="protein sequence ID" value="VFT87804.1"/>
    <property type="molecule type" value="Genomic_DNA"/>
</dbReference>
<dbReference type="GO" id="GO:0005886">
    <property type="term" value="C:plasma membrane"/>
    <property type="evidence" value="ECO:0007669"/>
    <property type="project" value="UniProtKB-SubCell"/>
</dbReference>
<dbReference type="Pfam" id="PF00909">
    <property type="entry name" value="Ammonium_transp"/>
    <property type="match status" value="1"/>
</dbReference>
<evidence type="ECO:0000256" key="4">
    <source>
        <dbReference type="ARBA" id="ARBA00022692"/>
    </source>
</evidence>
<evidence type="ECO:0000256" key="2">
    <source>
        <dbReference type="ARBA" id="ARBA00005887"/>
    </source>
</evidence>
<protein>
    <recommendedName>
        <fullName evidence="8">Ammonium transporter</fullName>
    </recommendedName>
</protein>
<keyword evidence="13" id="KW-1185">Reference proteome</keyword>
<sequence length="489" mass="52053">MKINATSALSITIDGQATTITWEDLAAQLADAQQSAPADTLDLFWLIFGGVLVFLMMFGLALLEIGCVSKKNTKHIMLRILGDCCITGLTYYTLGYGFAFMGGNGFIGSNGFFMAGDDFSKPTPTKLFRGHHYADWFFQWAVASVAVNICSGAIAERVHLAAYFCYSFVSSLFIFPVCAHWIWSEQGWASAFKTHDLLFDVGTIDFAGTGALHMFAGTSALVGCLLVGPRLGRFGPNATVLPKQSVLLQFAGVMILWFGWYGFNCVSTLSLAGNKGDVMAKVAVNLTLSACTGGLATVLLTFWSHKVWDVEAGNNGILAGCVAVTGCCCVIEPATSIALGFLGSLVYLGVGKLLVKFEIDDAVDAVPVHLGCGLLGTIAPGFFASPTGVKTFYGSDSCGVFYGCAASGKQLAAQVVYALAVFAFVAAMVAAVFLAVRQFGVLRVSEEAERMGLDKFEHGGPATEDDEVEESELKDQLYHGVKSPVHNQV</sequence>
<evidence type="ECO:0000256" key="9">
    <source>
        <dbReference type="SAM" id="MobiDB-lite"/>
    </source>
</evidence>
<dbReference type="PANTHER" id="PTHR11730">
    <property type="entry name" value="AMMONIUM TRANSPORTER"/>
    <property type="match status" value="1"/>
</dbReference>
<dbReference type="Gene3D" id="1.10.3430.10">
    <property type="entry name" value="Ammonium transporter AmtB like domains"/>
    <property type="match status" value="1"/>
</dbReference>
<keyword evidence="7 8" id="KW-0924">Ammonia transport</keyword>
<evidence type="ECO:0000313" key="13">
    <source>
        <dbReference type="Proteomes" id="UP000332933"/>
    </source>
</evidence>
<reference evidence="11" key="2">
    <citation type="submission" date="2019-06" db="EMBL/GenBank/DDBJ databases">
        <title>Genomics analysis of Aphanomyces spp. identifies a new class of oomycete effector associated with host adaptation.</title>
        <authorList>
            <person name="Gaulin E."/>
        </authorList>
    </citation>
    <scope>NUCLEOTIDE SEQUENCE</scope>
    <source>
        <strain evidence="11">CBS 578.67</strain>
    </source>
</reference>
<keyword evidence="6 8" id="KW-0472">Membrane</keyword>
<reference evidence="12 13" key="1">
    <citation type="submission" date="2019-03" db="EMBL/GenBank/DDBJ databases">
        <authorList>
            <person name="Gaulin E."/>
            <person name="Dumas B."/>
        </authorList>
    </citation>
    <scope>NUCLEOTIDE SEQUENCE [LARGE SCALE GENOMIC DNA]</scope>
    <source>
        <strain evidence="12">CBS 568.67</strain>
    </source>
</reference>
<organism evidence="12 13">
    <name type="scientific">Aphanomyces stellatus</name>
    <dbReference type="NCBI Taxonomy" id="120398"/>
    <lineage>
        <taxon>Eukaryota</taxon>
        <taxon>Sar</taxon>
        <taxon>Stramenopiles</taxon>
        <taxon>Oomycota</taxon>
        <taxon>Saprolegniomycetes</taxon>
        <taxon>Saprolegniales</taxon>
        <taxon>Verrucalvaceae</taxon>
        <taxon>Aphanomyces</taxon>
    </lineage>
</organism>
<comment type="similarity">
    <text evidence="2 8">Belongs to the ammonia transporter channel (TC 1.A.11.2) family.</text>
</comment>
<evidence type="ECO:0000313" key="11">
    <source>
        <dbReference type="EMBL" id="KAF0698451.1"/>
    </source>
</evidence>
<comment type="caution">
    <text evidence="8">Lacks conserved residue(s) required for the propagation of feature annotation.</text>
</comment>
<accession>A0A485KS72</accession>
<evidence type="ECO:0000256" key="8">
    <source>
        <dbReference type="RuleBase" id="RU362002"/>
    </source>
</evidence>
<feature type="transmembrane region" description="Helical" evidence="8">
    <location>
        <begin position="203"/>
        <end position="226"/>
    </location>
</feature>
<name>A0A485KS72_9STRA</name>
<feature type="domain" description="Ammonium transporter AmtB-like" evidence="10">
    <location>
        <begin position="45"/>
        <end position="461"/>
    </location>
</feature>
<feature type="transmembrane region" description="Helical" evidence="8">
    <location>
        <begin position="415"/>
        <end position="436"/>
    </location>
</feature>
<dbReference type="GO" id="GO:0008519">
    <property type="term" value="F:ammonium channel activity"/>
    <property type="evidence" value="ECO:0007669"/>
    <property type="project" value="InterPro"/>
</dbReference>
<feature type="transmembrane region" description="Helical" evidence="8">
    <location>
        <begin position="43"/>
        <end position="68"/>
    </location>
</feature>
<proteinExistence type="inferred from homology"/>
<evidence type="ECO:0000256" key="1">
    <source>
        <dbReference type="ARBA" id="ARBA00004141"/>
    </source>
</evidence>
<dbReference type="PANTHER" id="PTHR11730:SF6">
    <property type="entry name" value="AMMONIUM TRANSPORTER"/>
    <property type="match status" value="1"/>
</dbReference>